<name>A0A497ZNK5_9RHOB</name>
<evidence type="ECO:0000313" key="1">
    <source>
        <dbReference type="EMBL" id="RLK11008.1"/>
    </source>
</evidence>
<dbReference type="EMBL" id="RCCT01000001">
    <property type="protein sequence ID" value="RLK11008.1"/>
    <property type="molecule type" value="Genomic_DNA"/>
</dbReference>
<dbReference type="Proteomes" id="UP000271700">
    <property type="component" value="Unassembled WGS sequence"/>
</dbReference>
<accession>A0A497ZNK5</accession>
<keyword evidence="2" id="KW-1185">Reference proteome</keyword>
<proteinExistence type="predicted"/>
<reference evidence="1 2" key="1">
    <citation type="submission" date="2018-10" db="EMBL/GenBank/DDBJ databases">
        <title>Genomic Encyclopedia of Archaeal and Bacterial Type Strains, Phase II (KMG-II): from individual species to whole genera.</title>
        <authorList>
            <person name="Goeker M."/>
        </authorList>
    </citation>
    <scope>NUCLEOTIDE SEQUENCE [LARGE SCALE GENOMIC DNA]</scope>
    <source>
        <strain evidence="1 2">DSM 29317</strain>
    </source>
</reference>
<protein>
    <submittedName>
        <fullName evidence="1">Uncharacterized protein</fullName>
    </submittedName>
</protein>
<comment type="caution">
    <text evidence="1">The sequence shown here is derived from an EMBL/GenBank/DDBJ whole genome shotgun (WGS) entry which is preliminary data.</text>
</comment>
<dbReference type="AlphaFoldDB" id="A0A497ZNK5"/>
<organism evidence="1 2">
    <name type="scientific">Ruegeria conchae</name>
    <dbReference type="NCBI Taxonomy" id="981384"/>
    <lineage>
        <taxon>Bacteria</taxon>
        <taxon>Pseudomonadati</taxon>
        <taxon>Pseudomonadota</taxon>
        <taxon>Alphaproteobacteria</taxon>
        <taxon>Rhodobacterales</taxon>
        <taxon>Roseobacteraceae</taxon>
        <taxon>Ruegeria</taxon>
    </lineage>
</organism>
<dbReference type="STRING" id="981384.GCA_000192475_01998"/>
<evidence type="ECO:0000313" key="2">
    <source>
        <dbReference type="Proteomes" id="UP000271700"/>
    </source>
</evidence>
<gene>
    <name evidence="1" type="ORF">CLV75_0999</name>
</gene>
<sequence>MCTNGTFPFKRQTFPLASCHDVGNVVSLLTSGKTVSFFLEKGIRPLTRV</sequence>